<reference evidence="5" key="1">
    <citation type="submission" date="2025-08" db="UniProtKB">
        <authorList>
            <consortium name="RefSeq"/>
        </authorList>
    </citation>
    <scope>IDENTIFICATION</scope>
    <source>
        <tissue evidence="5">Whole organism</tissue>
    </source>
</reference>
<dbReference type="InterPro" id="IPR001478">
    <property type="entry name" value="PDZ"/>
</dbReference>
<dbReference type="InterPro" id="IPR017379">
    <property type="entry name" value="GIPC1/2/3"/>
</dbReference>
<keyword evidence="4" id="KW-1185">Reference proteome</keyword>
<dbReference type="KEGG" id="hazt:108680147"/>
<dbReference type="SMART" id="SM00228">
    <property type="entry name" value="PDZ"/>
    <property type="match status" value="1"/>
</dbReference>
<dbReference type="PANTHER" id="PTHR12259:SF1">
    <property type="entry name" value="GH21964P"/>
    <property type="match status" value="1"/>
</dbReference>
<dbReference type="PANTHER" id="PTHR12259">
    <property type="entry name" value="RGS-GAIP INTERACTING PROTEIN GIPC"/>
    <property type="match status" value="1"/>
</dbReference>
<feature type="domain" description="PDZ" evidence="3">
    <location>
        <begin position="156"/>
        <end position="237"/>
    </location>
</feature>
<evidence type="ECO:0000256" key="2">
    <source>
        <dbReference type="SAM" id="MobiDB-lite"/>
    </source>
</evidence>
<evidence type="ECO:0000256" key="1">
    <source>
        <dbReference type="ARBA" id="ARBA00009011"/>
    </source>
</evidence>
<dbReference type="Pfam" id="PF25083">
    <property type="entry name" value="GIPC1_GH1"/>
    <property type="match status" value="1"/>
</dbReference>
<dbReference type="OMA" id="GFANIGP"/>
<dbReference type="SUPFAM" id="SSF50156">
    <property type="entry name" value="PDZ domain-like"/>
    <property type="match status" value="1"/>
</dbReference>
<dbReference type="Gene3D" id="2.30.42.10">
    <property type="match status" value="1"/>
</dbReference>
<feature type="compositionally biased region" description="Low complexity" evidence="2">
    <location>
        <begin position="21"/>
        <end position="61"/>
    </location>
</feature>
<dbReference type="OrthoDB" id="6509831at2759"/>
<dbReference type="PIRSF" id="PIRSF038083">
    <property type="entry name" value="UCP038083_GIPC"/>
    <property type="match status" value="1"/>
</dbReference>
<dbReference type="Pfam" id="PF25082">
    <property type="entry name" value="GIPC1_GH2"/>
    <property type="match status" value="1"/>
</dbReference>
<organism evidence="4 5">
    <name type="scientific">Hyalella azteca</name>
    <name type="common">Amphipod</name>
    <dbReference type="NCBI Taxonomy" id="294128"/>
    <lineage>
        <taxon>Eukaryota</taxon>
        <taxon>Metazoa</taxon>
        <taxon>Ecdysozoa</taxon>
        <taxon>Arthropoda</taxon>
        <taxon>Crustacea</taxon>
        <taxon>Multicrustacea</taxon>
        <taxon>Malacostraca</taxon>
        <taxon>Eumalacostraca</taxon>
        <taxon>Peracarida</taxon>
        <taxon>Amphipoda</taxon>
        <taxon>Senticaudata</taxon>
        <taxon>Talitrida</taxon>
        <taxon>Talitroidea</taxon>
        <taxon>Hyalellidae</taxon>
        <taxon>Hyalella</taxon>
    </lineage>
</organism>
<accession>A0A979FLG2</accession>
<proteinExistence type="inferred from homology"/>
<dbReference type="CDD" id="cd06707">
    <property type="entry name" value="PDZ_GIPC"/>
    <property type="match status" value="1"/>
</dbReference>
<sequence>MPLFKPRRPLPETSPLPPPDQTDQQQTQQQKQQTQQQKQQTQQQKSQPKQQQNGRSNGQQNTKKTAALPPPQAGEVTKPKLVFHCQQAHGSPTGIISGFTNVKELYQKIADCYGIPAADILFCTLNTHKVDMTHLLGGQIGLDDFIFAHRKGVAKEVEIVKTEDALGLTITDNGAGYAFIKRIKEGSVIDKLKLVVEVGDHIERIDGTSLVGRRHFEVAKLLKEIPRGASFVMRLVQPLKAGFANIGPRSDPRSGSKKGLGSGKQTLRFKANGQAQVEDVDDHATVAIEKINSLLENFLGINDNDLAAQIWDLGQGKQNTMEFAEAVDDSDLESFGFNDDFIFELWGAITDAKSGRLKRV</sequence>
<dbReference type="CDD" id="cd21180">
    <property type="entry name" value="GH2_GIPC"/>
    <property type="match status" value="1"/>
</dbReference>
<feature type="region of interest" description="Disordered" evidence="2">
    <location>
        <begin position="1"/>
        <end position="75"/>
    </location>
</feature>
<gene>
    <name evidence="5" type="primary">LOC108680147</name>
</gene>
<comment type="similarity">
    <text evidence="1">Belongs to the GIPC family.</text>
</comment>
<dbReference type="GeneID" id="108680147"/>
<dbReference type="Proteomes" id="UP000694843">
    <property type="component" value="Unplaced"/>
</dbReference>
<name>A0A979FLG2_HYAAZ</name>
<evidence type="ECO:0000259" key="3">
    <source>
        <dbReference type="PROSITE" id="PS50106"/>
    </source>
</evidence>
<dbReference type="InterPro" id="IPR036034">
    <property type="entry name" value="PDZ_sf"/>
</dbReference>
<dbReference type="FunFam" id="2.30.42.10:FF:000097">
    <property type="entry name" value="PDZ domain-containing protein GIPC1 isoform 1"/>
    <property type="match status" value="1"/>
</dbReference>
<protein>
    <submittedName>
        <fullName evidence="5">PDZ domain-containing protein GIPC1-like</fullName>
    </submittedName>
</protein>
<dbReference type="Pfam" id="PF00595">
    <property type="entry name" value="PDZ"/>
    <property type="match status" value="1"/>
</dbReference>
<dbReference type="AlphaFoldDB" id="A0A979FLG2"/>
<dbReference type="RefSeq" id="XP_047737871.1">
    <property type="nucleotide sequence ID" value="XM_047881915.1"/>
</dbReference>
<evidence type="ECO:0000313" key="4">
    <source>
        <dbReference type="Proteomes" id="UP000694843"/>
    </source>
</evidence>
<evidence type="ECO:0000313" key="5">
    <source>
        <dbReference type="RefSeq" id="XP_047737871.1"/>
    </source>
</evidence>
<dbReference type="InterPro" id="IPR055349">
    <property type="entry name" value="GH2_GIPC"/>
</dbReference>
<dbReference type="InterPro" id="IPR056814">
    <property type="entry name" value="GIPC1-3_GH1"/>
</dbReference>
<dbReference type="PROSITE" id="PS50106">
    <property type="entry name" value="PDZ"/>
    <property type="match status" value="1"/>
</dbReference>